<organism evidence="11 12">
    <name type="scientific">Novosphingobium silvae</name>
    <dbReference type="NCBI Taxonomy" id="2692619"/>
    <lineage>
        <taxon>Bacteria</taxon>
        <taxon>Pseudomonadati</taxon>
        <taxon>Pseudomonadota</taxon>
        <taxon>Alphaproteobacteria</taxon>
        <taxon>Sphingomonadales</taxon>
        <taxon>Sphingomonadaceae</taxon>
        <taxon>Novosphingobium</taxon>
    </lineage>
</organism>
<evidence type="ECO:0000256" key="1">
    <source>
        <dbReference type="ARBA" id="ARBA00004007"/>
    </source>
</evidence>
<evidence type="ECO:0000313" key="12">
    <source>
        <dbReference type="Proteomes" id="UP000465810"/>
    </source>
</evidence>
<evidence type="ECO:0000256" key="9">
    <source>
        <dbReference type="ARBA" id="ARBA00023136"/>
    </source>
</evidence>
<dbReference type="PIRSF" id="PIRSF005413">
    <property type="entry name" value="COX11"/>
    <property type="match status" value="1"/>
</dbReference>
<proteinExistence type="inferred from homology"/>
<evidence type="ECO:0000313" key="11">
    <source>
        <dbReference type="EMBL" id="MYL98856.1"/>
    </source>
</evidence>
<keyword evidence="9 10" id="KW-0472">Membrane</keyword>
<comment type="function">
    <text evidence="1 10">Exerts its effect at some terminal stage of cytochrome c oxidase synthesis, probably by being involved in the insertion of the copper B into subunit I.</text>
</comment>
<evidence type="ECO:0000256" key="8">
    <source>
        <dbReference type="ARBA" id="ARBA00023008"/>
    </source>
</evidence>
<dbReference type="SUPFAM" id="SSF110111">
    <property type="entry name" value="Ctag/Cox11"/>
    <property type="match status" value="1"/>
</dbReference>
<evidence type="ECO:0000256" key="2">
    <source>
        <dbReference type="ARBA" id="ARBA00004382"/>
    </source>
</evidence>
<keyword evidence="8 10" id="KW-0186">Copper</keyword>
<evidence type="ECO:0000256" key="10">
    <source>
        <dbReference type="HAMAP-Rule" id="MF_00155"/>
    </source>
</evidence>
<evidence type="ECO:0000256" key="5">
    <source>
        <dbReference type="ARBA" id="ARBA00022692"/>
    </source>
</evidence>
<dbReference type="GO" id="GO:0005886">
    <property type="term" value="C:plasma membrane"/>
    <property type="evidence" value="ECO:0007669"/>
    <property type="project" value="UniProtKB-SubCell"/>
</dbReference>
<feature type="topological domain" description="Cytoplasmic" evidence="10">
    <location>
        <begin position="1"/>
        <end position="13"/>
    </location>
</feature>
<comment type="similarity">
    <text evidence="3 10">Belongs to the COX11/CtaG family.</text>
</comment>
<name>A0A7X4K797_9SPHN</name>
<feature type="topological domain" description="Periplasmic" evidence="10">
    <location>
        <begin position="37"/>
        <end position="205"/>
    </location>
</feature>
<dbReference type="PANTHER" id="PTHR21320">
    <property type="entry name" value="CYTOCHROME C OXIDASE ASSEMBLY PROTEIN COX11-RELATED"/>
    <property type="match status" value="1"/>
</dbReference>
<dbReference type="InterPro" id="IPR023471">
    <property type="entry name" value="CtaG/Cox11_dom_sf"/>
</dbReference>
<dbReference type="GO" id="GO:0008535">
    <property type="term" value="P:respiratory chain complex IV assembly"/>
    <property type="evidence" value="ECO:0007669"/>
    <property type="project" value="UniProtKB-UniRule"/>
</dbReference>
<dbReference type="Gene3D" id="2.60.370.10">
    <property type="entry name" value="Ctag/Cox11"/>
    <property type="match status" value="1"/>
</dbReference>
<protein>
    <recommendedName>
        <fullName evidence="4 10">Cytochrome c oxidase assembly protein CtaG</fullName>
    </recommendedName>
</protein>
<comment type="subcellular location">
    <subcellularLocation>
        <location evidence="2 10">Cell inner membrane</location>
        <topology evidence="2 10">Single-pass type II membrane protein</topology>
        <orientation evidence="2 10">Periplasmic side</orientation>
    </subcellularLocation>
</comment>
<dbReference type="NCBIfam" id="NF003465">
    <property type="entry name" value="PRK05089.1"/>
    <property type="match status" value="1"/>
</dbReference>
<dbReference type="Proteomes" id="UP000465810">
    <property type="component" value="Unassembled WGS sequence"/>
</dbReference>
<dbReference type="AlphaFoldDB" id="A0A7X4K797"/>
<reference evidence="11 12" key="1">
    <citation type="submission" date="2019-12" db="EMBL/GenBank/DDBJ databases">
        <authorList>
            <person name="Feng G."/>
            <person name="Zhu H."/>
        </authorList>
    </citation>
    <scope>NUCLEOTIDE SEQUENCE [LARGE SCALE GENOMIC DNA]</scope>
    <source>
        <strain evidence="11 12">FGD1</strain>
    </source>
</reference>
<keyword evidence="5 10" id="KW-0812">Transmembrane</keyword>
<dbReference type="FunFam" id="2.60.370.10:FF:000001">
    <property type="entry name" value="COX11 cytochrome c oxidase assembly homolog"/>
    <property type="match status" value="1"/>
</dbReference>
<evidence type="ECO:0000256" key="6">
    <source>
        <dbReference type="ARBA" id="ARBA00022968"/>
    </source>
</evidence>
<evidence type="ECO:0000256" key="3">
    <source>
        <dbReference type="ARBA" id="ARBA00009620"/>
    </source>
</evidence>
<keyword evidence="7 10" id="KW-1133">Transmembrane helix</keyword>
<keyword evidence="10" id="KW-0997">Cell inner membrane</keyword>
<dbReference type="Pfam" id="PF04442">
    <property type="entry name" value="CtaG_Cox11"/>
    <property type="match status" value="1"/>
</dbReference>
<evidence type="ECO:0000256" key="7">
    <source>
        <dbReference type="ARBA" id="ARBA00022989"/>
    </source>
</evidence>
<dbReference type="EMBL" id="WVTD01000010">
    <property type="protein sequence ID" value="MYL98856.1"/>
    <property type="molecule type" value="Genomic_DNA"/>
</dbReference>
<keyword evidence="12" id="KW-1185">Reference proteome</keyword>
<sequence length="205" mass="22583">MTTAARLEPSRRVRNRRVALMALSASLAMLGLGYASVPLYRMFCQATGFGGTTQRADEAKAATVQDSGRTISIRFDANVGRDMPWQFKPLQRTDTVSIGARDMALFWAKNTSDTTVTGTASFNVEPEQAARYFNKIQCFCFTEQTLKPGEEVRMPVLYYVDPAILDDPDNKDVEQITLSYTFHVTSVGSTSQDGAKALDRTRAGG</sequence>
<dbReference type="InterPro" id="IPR007533">
    <property type="entry name" value="Cyt_c_oxidase_assmbl_CtaG"/>
</dbReference>
<keyword evidence="6 10" id="KW-0735">Signal-anchor</keyword>
<comment type="caution">
    <text evidence="11">The sequence shown here is derived from an EMBL/GenBank/DDBJ whole genome shotgun (WGS) entry which is preliminary data.</text>
</comment>
<gene>
    <name evidence="10" type="primary">ctaG</name>
    <name evidence="11" type="ORF">GR702_13905</name>
</gene>
<evidence type="ECO:0000256" key="4">
    <source>
        <dbReference type="ARBA" id="ARBA00015384"/>
    </source>
</evidence>
<accession>A0A7X4K797</accession>
<dbReference type="HAMAP" id="MF_00155">
    <property type="entry name" value="CtaG"/>
    <property type="match status" value="1"/>
</dbReference>
<dbReference type="PANTHER" id="PTHR21320:SF3">
    <property type="entry name" value="CYTOCHROME C OXIDASE ASSEMBLY PROTEIN COX11, MITOCHONDRIAL-RELATED"/>
    <property type="match status" value="1"/>
</dbReference>
<keyword evidence="10" id="KW-1003">Cell membrane</keyword>
<dbReference type="GO" id="GO:0005507">
    <property type="term" value="F:copper ion binding"/>
    <property type="evidence" value="ECO:0007669"/>
    <property type="project" value="InterPro"/>
</dbReference>
<dbReference type="RefSeq" id="WP_160986492.1">
    <property type="nucleotide sequence ID" value="NZ_WVTD01000010.1"/>
</dbReference>